<evidence type="ECO:0000313" key="4">
    <source>
        <dbReference type="Proteomes" id="UP000886748"/>
    </source>
</evidence>
<feature type="region of interest" description="Disordered" evidence="1">
    <location>
        <begin position="185"/>
        <end position="211"/>
    </location>
</feature>
<feature type="transmembrane region" description="Helical" evidence="2">
    <location>
        <begin position="6"/>
        <end position="27"/>
    </location>
</feature>
<keyword evidence="2" id="KW-0472">Membrane</keyword>
<dbReference type="EMBL" id="DVOD01000012">
    <property type="protein sequence ID" value="HIU91747.1"/>
    <property type="molecule type" value="Genomic_DNA"/>
</dbReference>
<keyword evidence="2" id="KW-1133">Transmembrane helix</keyword>
<organism evidence="3 4">
    <name type="scientific">Candidatus Limenecus avicola</name>
    <dbReference type="NCBI Taxonomy" id="2840847"/>
    <lineage>
        <taxon>Bacteria</taxon>
        <taxon>Bacillati</taxon>
        <taxon>Bacillota</taxon>
        <taxon>Clostridia</taxon>
        <taxon>Eubacteriales</taxon>
        <taxon>Clostridiaceae</taxon>
        <taxon>Clostridiaceae incertae sedis</taxon>
        <taxon>Candidatus Limenecus</taxon>
    </lineage>
</organism>
<reference evidence="3" key="2">
    <citation type="journal article" date="2021" name="PeerJ">
        <title>Extensive microbial diversity within the chicken gut microbiome revealed by metagenomics and culture.</title>
        <authorList>
            <person name="Gilroy R."/>
            <person name="Ravi A."/>
            <person name="Getino M."/>
            <person name="Pursley I."/>
            <person name="Horton D.L."/>
            <person name="Alikhan N.F."/>
            <person name="Baker D."/>
            <person name="Gharbi K."/>
            <person name="Hall N."/>
            <person name="Watson M."/>
            <person name="Adriaenssens E.M."/>
            <person name="Foster-Nyarko E."/>
            <person name="Jarju S."/>
            <person name="Secka A."/>
            <person name="Antonio M."/>
            <person name="Oren A."/>
            <person name="Chaudhuri R.R."/>
            <person name="La Ragione R."/>
            <person name="Hildebrand F."/>
            <person name="Pallen M.J."/>
        </authorList>
    </citation>
    <scope>NUCLEOTIDE SEQUENCE</scope>
    <source>
        <strain evidence="3">CHK154-7741</strain>
    </source>
</reference>
<dbReference type="InterPro" id="IPR025480">
    <property type="entry name" value="DUF4330"/>
</dbReference>
<evidence type="ECO:0000313" key="3">
    <source>
        <dbReference type="EMBL" id="HIU91747.1"/>
    </source>
</evidence>
<evidence type="ECO:0000256" key="1">
    <source>
        <dbReference type="SAM" id="MobiDB-lite"/>
    </source>
</evidence>
<dbReference type="AlphaFoldDB" id="A0A9D1MYX1"/>
<dbReference type="Proteomes" id="UP000886748">
    <property type="component" value="Unassembled WGS sequence"/>
</dbReference>
<evidence type="ECO:0000256" key="2">
    <source>
        <dbReference type="SAM" id="Phobius"/>
    </source>
</evidence>
<dbReference type="Pfam" id="PF14221">
    <property type="entry name" value="DUF4330"/>
    <property type="match status" value="1"/>
</dbReference>
<accession>A0A9D1MYX1</accession>
<keyword evidence="2" id="KW-0812">Transmembrane</keyword>
<reference evidence="3" key="1">
    <citation type="submission" date="2020-10" db="EMBL/GenBank/DDBJ databases">
        <authorList>
            <person name="Gilroy R."/>
        </authorList>
    </citation>
    <scope>NUCLEOTIDE SEQUENCE</scope>
    <source>
        <strain evidence="3">CHK154-7741</strain>
    </source>
</reference>
<feature type="compositionally biased region" description="Polar residues" evidence="1">
    <location>
        <begin position="185"/>
        <end position="194"/>
    </location>
</feature>
<proteinExistence type="predicted"/>
<sequence length="211" mass="23524">MKQLKLLDYIIIAVVIAVLLIGALAYLGKNKFSKSPVEATKKIAFQVMLKSVSLTDSKMPFKIGEESFITIRNVPYTKLQIIDVAYQAKKMVLPINNPQQPFVVIDDYSMPYQFDFIVTLIDDAKITKDGAVVGGNKIKIGLPIVLEGFNYRIGGTISNVQILEDKQVEEINKFVTQAKLQSQMDDALQSQAQNAPKEEAKPEKQVEKSAE</sequence>
<gene>
    <name evidence="3" type="ORF">IAD26_01285</name>
</gene>
<comment type="caution">
    <text evidence="3">The sequence shown here is derived from an EMBL/GenBank/DDBJ whole genome shotgun (WGS) entry which is preliminary data.</text>
</comment>
<protein>
    <submittedName>
        <fullName evidence="3">DUF4330 domain-containing protein</fullName>
    </submittedName>
</protein>
<feature type="compositionally biased region" description="Basic and acidic residues" evidence="1">
    <location>
        <begin position="196"/>
        <end position="211"/>
    </location>
</feature>
<name>A0A9D1MYX1_9CLOT</name>